<feature type="transmembrane region" description="Helical" evidence="8">
    <location>
        <begin position="447"/>
        <end position="474"/>
    </location>
</feature>
<dbReference type="Proteomes" id="UP000053558">
    <property type="component" value="Unassembled WGS sequence"/>
</dbReference>
<evidence type="ECO:0000256" key="8">
    <source>
        <dbReference type="SAM" id="Phobius"/>
    </source>
</evidence>
<dbReference type="Pfam" id="PF00083">
    <property type="entry name" value="Sugar_tr"/>
    <property type="match status" value="1"/>
</dbReference>
<evidence type="ECO:0000256" key="4">
    <source>
        <dbReference type="ARBA" id="ARBA00022692"/>
    </source>
</evidence>
<evidence type="ECO:0000259" key="9">
    <source>
        <dbReference type="PROSITE" id="PS50850"/>
    </source>
</evidence>
<dbReference type="InterPro" id="IPR005828">
    <property type="entry name" value="MFS_sugar_transport-like"/>
</dbReference>
<dbReference type="SUPFAM" id="SSF103473">
    <property type="entry name" value="MFS general substrate transporter"/>
    <property type="match status" value="1"/>
</dbReference>
<proteinExistence type="inferred from homology"/>
<feature type="transmembrane region" description="Helical" evidence="8">
    <location>
        <begin position="486"/>
        <end position="504"/>
    </location>
</feature>
<gene>
    <name evidence="10" type="ORF">CONPUDRAFT_105430</name>
</gene>
<dbReference type="PROSITE" id="PS00217">
    <property type="entry name" value="SUGAR_TRANSPORT_2"/>
    <property type="match status" value="1"/>
</dbReference>
<accession>A0A5M3MN19</accession>
<dbReference type="InterPro" id="IPR036259">
    <property type="entry name" value="MFS_trans_sf"/>
</dbReference>
<evidence type="ECO:0000256" key="3">
    <source>
        <dbReference type="ARBA" id="ARBA00022448"/>
    </source>
</evidence>
<dbReference type="InterPro" id="IPR050360">
    <property type="entry name" value="MFS_Sugar_Transporters"/>
</dbReference>
<evidence type="ECO:0000313" key="10">
    <source>
        <dbReference type="EMBL" id="EIW80426.1"/>
    </source>
</evidence>
<dbReference type="PRINTS" id="PR00171">
    <property type="entry name" value="SUGRTRNSPORT"/>
</dbReference>
<name>A0A5M3MN19_CONPW</name>
<reference evidence="11" key="1">
    <citation type="journal article" date="2012" name="Science">
        <title>The Paleozoic origin of enzymatic lignin decomposition reconstructed from 31 fungal genomes.</title>
        <authorList>
            <person name="Floudas D."/>
            <person name="Binder M."/>
            <person name="Riley R."/>
            <person name="Barry K."/>
            <person name="Blanchette R.A."/>
            <person name="Henrissat B."/>
            <person name="Martinez A.T."/>
            <person name="Otillar R."/>
            <person name="Spatafora J.W."/>
            <person name="Yadav J.S."/>
            <person name="Aerts A."/>
            <person name="Benoit I."/>
            <person name="Boyd A."/>
            <person name="Carlson A."/>
            <person name="Copeland A."/>
            <person name="Coutinho P.M."/>
            <person name="de Vries R.P."/>
            <person name="Ferreira P."/>
            <person name="Findley K."/>
            <person name="Foster B."/>
            <person name="Gaskell J."/>
            <person name="Glotzer D."/>
            <person name="Gorecki P."/>
            <person name="Heitman J."/>
            <person name="Hesse C."/>
            <person name="Hori C."/>
            <person name="Igarashi K."/>
            <person name="Jurgens J.A."/>
            <person name="Kallen N."/>
            <person name="Kersten P."/>
            <person name="Kohler A."/>
            <person name="Kuees U."/>
            <person name="Kumar T.K.A."/>
            <person name="Kuo A."/>
            <person name="LaButti K."/>
            <person name="Larrondo L.F."/>
            <person name="Lindquist E."/>
            <person name="Ling A."/>
            <person name="Lombard V."/>
            <person name="Lucas S."/>
            <person name="Lundell T."/>
            <person name="Martin R."/>
            <person name="McLaughlin D.J."/>
            <person name="Morgenstern I."/>
            <person name="Morin E."/>
            <person name="Murat C."/>
            <person name="Nagy L.G."/>
            <person name="Nolan M."/>
            <person name="Ohm R.A."/>
            <person name="Patyshakuliyeva A."/>
            <person name="Rokas A."/>
            <person name="Ruiz-Duenas F.J."/>
            <person name="Sabat G."/>
            <person name="Salamov A."/>
            <person name="Samejima M."/>
            <person name="Schmutz J."/>
            <person name="Slot J.C."/>
            <person name="St John F."/>
            <person name="Stenlid J."/>
            <person name="Sun H."/>
            <person name="Sun S."/>
            <person name="Syed K."/>
            <person name="Tsang A."/>
            <person name="Wiebenga A."/>
            <person name="Young D."/>
            <person name="Pisabarro A."/>
            <person name="Eastwood D.C."/>
            <person name="Martin F."/>
            <person name="Cullen D."/>
            <person name="Grigoriev I.V."/>
            <person name="Hibbett D.S."/>
        </authorList>
    </citation>
    <scope>NUCLEOTIDE SEQUENCE [LARGE SCALE GENOMIC DNA]</scope>
    <source>
        <strain evidence="11">RWD-64-598 SS2</strain>
    </source>
</reference>
<keyword evidence="3" id="KW-0813">Transport</keyword>
<dbReference type="Gene3D" id="1.20.1250.20">
    <property type="entry name" value="MFS general substrate transporter like domains"/>
    <property type="match status" value="1"/>
</dbReference>
<feature type="transmembrane region" description="Helical" evidence="8">
    <location>
        <begin position="386"/>
        <end position="407"/>
    </location>
</feature>
<feature type="transmembrane region" description="Helical" evidence="8">
    <location>
        <begin position="86"/>
        <end position="109"/>
    </location>
</feature>
<comment type="catalytic activity">
    <reaction evidence="7">
        <text>myo-inositol(out) + H(+)(out) = myo-inositol(in) + H(+)(in)</text>
        <dbReference type="Rhea" id="RHEA:60364"/>
        <dbReference type="ChEBI" id="CHEBI:15378"/>
        <dbReference type="ChEBI" id="CHEBI:17268"/>
    </reaction>
</comment>
<dbReference type="PROSITE" id="PS00216">
    <property type="entry name" value="SUGAR_TRANSPORT_1"/>
    <property type="match status" value="1"/>
</dbReference>
<dbReference type="InterPro" id="IPR003663">
    <property type="entry name" value="Sugar/inositol_transpt"/>
</dbReference>
<dbReference type="RefSeq" id="XP_007769380.1">
    <property type="nucleotide sequence ID" value="XM_007771190.1"/>
</dbReference>
<dbReference type="OrthoDB" id="8120565at2759"/>
<evidence type="ECO:0000256" key="2">
    <source>
        <dbReference type="ARBA" id="ARBA00010992"/>
    </source>
</evidence>
<comment type="similarity">
    <text evidence="2">Belongs to the major facilitator superfamily. Sugar transporter (TC 2.A.1.1) family.</text>
</comment>
<organism evidence="10 11">
    <name type="scientific">Coniophora puteana (strain RWD-64-598)</name>
    <name type="common">Brown rot fungus</name>
    <dbReference type="NCBI Taxonomy" id="741705"/>
    <lineage>
        <taxon>Eukaryota</taxon>
        <taxon>Fungi</taxon>
        <taxon>Dikarya</taxon>
        <taxon>Basidiomycota</taxon>
        <taxon>Agaricomycotina</taxon>
        <taxon>Agaricomycetes</taxon>
        <taxon>Agaricomycetidae</taxon>
        <taxon>Boletales</taxon>
        <taxon>Coniophorineae</taxon>
        <taxon>Coniophoraceae</taxon>
        <taxon>Coniophora</taxon>
    </lineage>
</organism>
<sequence length="583" mass="61605">MARDGYAPIPSNTPTTRALVLHPGRSPGYSYSYGPQGLKGILANRYTASCAILASIGGVAFGYDQGVIANVLVMPTFQKQFPLNPIWVGIMTAVLELGALFGALAAGVIADRTSRTRAMMFSSMIFSLGSAFQCAASSTSFLILGRAIGGFGVGALSMLSPLYISELAPPELRGSLVALEQFAIVLGVVLGFWIGFLTRAVPSSLSWRIPLALQLVPGLVLGLGSGILPQSPRLLVLRGRIDEARAVLHRIRGTGTQRGDDDESVELLENLIELELMEMRIGTTLAARQEALDVSSAEAIHGPMPATQKGGSWGAWAALLGPKYRDRTLIGVAVMFFQQWSGINAFLYYGPSLLREIGLGGQGAINQISRSIAGLEPEVGIDTPTLVVAGGIGIVQFLAVLPVILGLDHWGRKPLLRGGALVMGMAHLLIALLVHEFEGQWGLYPSTAWIAVLAVYVFTAAYGVSFGPIGWVLPSEVLPSSVRSRGVALATASNWLNNFLIGLVTPAMMAISPAGTFGVFSVACFGAYLWVTNAVPETANVSLEEIDALFASAAAHEEGSLRAQIEGELGLPDLIARLTNHAD</sequence>
<comment type="subcellular location">
    <subcellularLocation>
        <location evidence="1">Membrane</location>
        <topology evidence="1">Multi-pass membrane protein</topology>
    </subcellularLocation>
</comment>
<dbReference type="KEGG" id="cput:CONPUDRAFT_105430"/>
<dbReference type="PANTHER" id="PTHR48022">
    <property type="entry name" value="PLASTIDIC GLUCOSE TRANSPORTER 4"/>
    <property type="match status" value="1"/>
</dbReference>
<dbReference type="PROSITE" id="PS50850">
    <property type="entry name" value="MFS"/>
    <property type="match status" value="1"/>
</dbReference>
<feature type="transmembrane region" description="Helical" evidence="8">
    <location>
        <begin position="147"/>
        <end position="164"/>
    </location>
</feature>
<dbReference type="EMBL" id="JH711579">
    <property type="protein sequence ID" value="EIW80426.1"/>
    <property type="molecule type" value="Genomic_DNA"/>
</dbReference>
<feature type="transmembrane region" description="Helical" evidence="8">
    <location>
        <begin position="414"/>
        <end position="435"/>
    </location>
</feature>
<dbReference type="InterPro" id="IPR020846">
    <property type="entry name" value="MFS_dom"/>
</dbReference>
<dbReference type="PANTHER" id="PTHR48022:SF14">
    <property type="entry name" value="MAJOR FACILITATOR SUPERFAMILY (MFS) PROFILE DOMAIN-CONTAINING PROTEIN-RELATED"/>
    <property type="match status" value="1"/>
</dbReference>
<protein>
    <submittedName>
        <fullName evidence="10">General substrate transporter</fullName>
    </submittedName>
</protein>
<dbReference type="InterPro" id="IPR005829">
    <property type="entry name" value="Sugar_transporter_CS"/>
</dbReference>
<keyword evidence="11" id="KW-1185">Reference proteome</keyword>
<evidence type="ECO:0000256" key="6">
    <source>
        <dbReference type="ARBA" id="ARBA00023136"/>
    </source>
</evidence>
<evidence type="ECO:0000256" key="1">
    <source>
        <dbReference type="ARBA" id="ARBA00004141"/>
    </source>
</evidence>
<evidence type="ECO:0000256" key="7">
    <source>
        <dbReference type="ARBA" id="ARBA00049119"/>
    </source>
</evidence>
<dbReference type="GeneID" id="19198534"/>
<dbReference type="AlphaFoldDB" id="A0A5M3MN19"/>
<evidence type="ECO:0000313" key="11">
    <source>
        <dbReference type="Proteomes" id="UP000053558"/>
    </source>
</evidence>
<keyword evidence="6 8" id="KW-0472">Membrane</keyword>
<feature type="transmembrane region" description="Helical" evidence="8">
    <location>
        <begin position="46"/>
        <end position="66"/>
    </location>
</feature>
<feature type="transmembrane region" description="Helical" evidence="8">
    <location>
        <begin position="176"/>
        <end position="197"/>
    </location>
</feature>
<evidence type="ECO:0000256" key="5">
    <source>
        <dbReference type="ARBA" id="ARBA00022989"/>
    </source>
</evidence>
<feature type="domain" description="Major facilitator superfamily (MFS) profile" evidence="9">
    <location>
        <begin position="50"/>
        <end position="539"/>
    </location>
</feature>
<dbReference type="OMA" id="EACFRLP"/>
<keyword evidence="4 8" id="KW-0812">Transmembrane</keyword>
<keyword evidence="5 8" id="KW-1133">Transmembrane helix</keyword>
<dbReference type="GO" id="GO:0005351">
    <property type="term" value="F:carbohydrate:proton symporter activity"/>
    <property type="evidence" value="ECO:0007669"/>
    <property type="project" value="TreeGrafter"/>
</dbReference>
<feature type="transmembrane region" description="Helical" evidence="8">
    <location>
        <begin position="329"/>
        <end position="349"/>
    </location>
</feature>
<dbReference type="GO" id="GO:0016020">
    <property type="term" value="C:membrane"/>
    <property type="evidence" value="ECO:0007669"/>
    <property type="project" value="UniProtKB-SubCell"/>
</dbReference>
<comment type="caution">
    <text evidence="10">The sequence shown here is derived from an EMBL/GenBank/DDBJ whole genome shotgun (WGS) entry which is preliminary data.</text>
</comment>
<feature type="transmembrane region" description="Helical" evidence="8">
    <location>
        <begin position="510"/>
        <end position="531"/>
    </location>
</feature>